<evidence type="ECO:0000259" key="2">
    <source>
        <dbReference type="PROSITE" id="PS50222"/>
    </source>
</evidence>
<feature type="non-terminal residue" evidence="3">
    <location>
        <position position="1"/>
    </location>
</feature>
<proteinExistence type="predicted"/>
<comment type="caution">
    <text evidence="3">The sequence shown here is derived from an EMBL/GenBank/DDBJ whole genome shotgun (WGS) entry which is preliminary data.</text>
</comment>
<reference evidence="3" key="2">
    <citation type="submission" date="2023-05" db="EMBL/GenBank/DDBJ databases">
        <authorList>
            <person name="Fouks B."/>
        </authorList>
    </citation>
    <scope>NUCLEOTIDE SEQUENCE</scope>
    <source>
        <strain evidence="3">Stay&amp;Tobe</strain>
        <tissue evidence="3">Testes</tissue>
    </source>
</reference>
<dbReference type="SUPFAM" id="SSF47473">
    <property type="entry name" value="EF-hand"/>
    <property type="match status" value="1"/>
</dbReference>
<dbReference type="InterPro" id="IPR018247">
    <property type="entry name" value="EF_Hand_1_Ca_BS"/>
</dbReference>
<feature type="domain" description="EF-hand" evidence="2">
    <location>
        <begin position="70"/>
        <end position="105"/>
    </location>
</feature>
<protein>
    <recommendedName>
        <fullName evidence="2">EF-hand domain-containing protein</fullName>
    </recommendedName>
</protein>
<evidence type="ECO:0000313" key="4">
    <source>
        <dbReference type="Proteomes" id="UP001233999"/>
    </source>
</evidence>
<dbReference type="PROSITE" id="PS50222">
    <property type="entry name" value="EF_HAND_2"/>
    <property type="match status" value="2"/>
</dbReference>
<dbReference type="AlphaFoldDB" id="A0AAD8E9W6"/>
<evidence type="ECO:0000313" key="3">
    <source>
        <dbReference type="EMBL" id="KAJ9582059.1"/>
    </source>
</evidence>
<keyword evidence="1" id="KW-0106">Calcium</keyword>
<gene>
    <name evidence="3" type="ORF">L9F63_003642</name>
</gene>
<dbReference type="SMART" id="SM00054">
    <property type="entry name" value="EFh"/>
    <property type="match status" value="2"/>
</dbReference>
<sequence length="111" mass="13147">MANAKAFSNNVTSAEGWFDQYDSRETFANFDMDACFNAFDKDGDGHLNLSEFTTVCRALFRNDKGKIYPMEPKKVKDIFEVFDKNHDNLIDREEFTFCWNNWIKKRIQCDY</sequence>
<dbReference type="Proteomes" id="UP001233999">
    <property type="component" value="Unassembled WGS sequence"/>
</dbReference>
<dbReference type="InterPro" id="IPR002048">
    <property type="entry name" value="EF_hand_dom"/>
</dbReference>
<feature type="domain" description="EF-hand" evidence="2">
    <location>
        <begin position="27"/>
        <end position="62"/>
    </location>
</feature>
<keyword evidence="4" id="KW-1185">Reference proteome</keyword>
<dbReference type="Gene3D" id="1.10.238.10">
    <property type="entry name" value="EF-hand"/>
    <property type="match status" value="1"/>
</dbReference>
<organism evidence="3 4">
    <name type="scientific">Diploptera punctata</name>
    <name type="common">Pacific beetle cockroach</name>
    <dbReference type="NCBI Taxonomy" id="6984"/>
    <lineage>
        <taxon>Eukaryota</taxon>
        <taxon>Metazoa</taxon>
        <taxon>Ecdysozoa</taxon>
        <taxon>Arthropoda</taxon>
        <taxon>Hexapoda</taxon>
        <taxon>Insecta</taxon>
        <taxon>Pterygota</taxon>
        <taxon>Neoptera</taxon>
        <taxon>Polyneoptera</taxon>
        <taxon>Dictyoptera</taxon>
        <taxon>Blattodea</taxon>
        <taxon>Blaberoidea</taxon>
        <taxon>Blaberidae</taxon>
        <taxon>Diplopterinae</taxon>
        <taxon>Diploptera</taxon>
    </lineage>
</organism>
<evidence type="ECO:0000256" key="1">
    <source>
        <dbReference type="ARBA" id="ARBA00022837"/>
    </source>
</evidence>
<reference evidence="3" key="1">
    <citation type="journal article" date="2023" name="IScience">
        <title>Live-bearing cockroach genome reveals convergent evolutionary mechanisms linked to viviparity in insects and beyond.</title>
        <authorList>
            <person name="Fouks B."/>
            <person name="Harrison M.C."/>
            <person name="Mikhailova A.A."/>
            <person name="Marchal E."/>
            <person name="English S."/>
            <person name="Carruthers M."/>
            <person name="Jennings E.C."/>
            <person name="Chiamaka E.L."/>
            <person name="Frigard R.A."/>
            <person name="Pippel M."/>
            <person name="Attardo G.M."/>
            <person name="Benoit J.B."/>
            <person name="Bornberg-Bauer E."/>
            <person name="Tobe S.S."/>
        </authorList>
    </citation>
    <scope>NUCLEOTIDE SEQUENCE</scope>
    <source>
        <strain evidence="3">Stay&amp;Tobe</strain>
    </source>
</reference>
<accession>A0AAD8E9W6</accession>
<dbReference type="Pfam" id="PF13499">
    <property type="entry name" value="EF-hand_7"/>
    <property type="match status" value="1"/>
</dbReference>
<dbReference type="CDD" id="cd00051">
    <property type="entry name" value="EFh"/>
    <property type="match status" value="1"/>
</dbReference>
<dbReference type="PROSITE" id="PS00018">
    <property type="entry name" value="EF_HAND_1"/>
    <property type="match status" value="2"/>
</dbReference>
<name>A0AAD8E9W6_DIPPU</name>
<dbReference type="EMBL" id="JASPKZ010007831">
    <property type="protein sequence ID" value="KAJ9582059.1"/>
    <property type="molecule type" value="Genomic_DNA"/>
</dbReference>
<dbReference type="GO" id="GO:0005509">
    <property type="term" value="F:calcium ion binding"/>
    <property type="evidence" value="ECO:0007669"/>
    <property type="project" value="InterPro"/>
</dbReference>
<dbReference type="InterPro" id="IPR011992">
    <property type="entry name" value="EF-hand-dom_pair"/>
</dbReference>